<keyword evidence="2" id="KW-1185">Reference proteome</keyword>
<proteinExistence type="predicted"/>
<comment type="caution">
    <text evidence="1">The sequence shown here is derived from an EMBL/GenBank/DDBJ whole genome shotgun (WGS) entry which is preliminary data.</text>
</comment>
<dbReference type="AlphaFoldDB" id="A0AAD1XQ10"/>
<organism evidence="1 2">
    <name type="scientific">Euplotes crassus</name>
    <dbReference type="NCBI Taxonomy" id="5936"/>
    <lineage>
        <taxon>Eukaryota</taxon>
        <taxon>Sar</taxon>
        <taxon>Alveolata</taxon>
        <taxon>Ciliophora</taxon>
        <taxon>Intramacronucleata</taxon>
        <taxon>Spirotrichea</taxon>
        <taxon>Hypotrichia</taxon>
        <taxon>Euplotida</taxon>
        <taxon>Euplotidae</taxon>
        <taxon>Moneuplotes</taxon>
    </lineage>
</organism>
<protein>
    <submittedName>
        <fullName evidence="1">Uncharacterized protein</fullName>
    </submittedName>
</protein>
<gene>
    <name evidence="1" type="ORF">ECRASSUSDP1_LOCUS18174</name>
</gene>
<name>A0AAD1XQ10_EUPCR</name>
<evidence type="ECO:0000313" key="2">
    <source>
        <dbReference type="Proteomes" id="UP001295684"/>
    </source>
</evidence>
<reference evidence="1" key="1">
    <citation type="submission" date="2023-07" db="EMBL/GenBank/DDBJ databases">
        <authorList>
            <consortium name="AG Swart"/>
            <person name="Singh M."/>
            <person name="Singh A."/>
            <person name="Seah K."/>
            <person name="Emmerich C."/>
        </authorList>
    </citation>
    <scope>NUCLEOTIDE SEQUENCE</scope>
    <source>
        <strain evidence="1">DP1</strain>
    </source>
</reference>
<dbReference type="Proteomes" id="UP001295684">
    <property type="component" value="Unassembled WGS sequence"/>
</dbReference>
<sequence length="119" mass="14076">MYKGISPEEFIKRQRTKKRNSKFAKDFFTEYDFSESMLQAIEQGTANYLKLTRRIQKIAEELVPLRNKLLNTLKSVHDEIVSKDWPLKFAKKDLANMGELIERLKQSEFLSAHKAWESH</sequence>
<evidence type="ECO:0000313" key="1">
    <source>
        <dbReference type="EMBL" id="CAI2376797.1"/>
    </source>
</evidence>
<accession>A0AAD1XQ10</accession>
<dbReference type="EMBL" id="CAMPGE010018379">
    <property type="protein sequence ID" value="CAI2376797.1"/>
    <property type="molecule type" value="Genomic_DNA"/>
</dbReference>